<dbReference type="SUPFAM" id="SSF55846">
    <property type="entry name" value="N-acetylmuramoyl-L-alanine amidase-like"/>
    <property type="match status" value="1"/>
</dbReference>
<evidence type="ECO:0000313" key="9">
    <source>
        <dbReference type="Proteomes" id="UP000837857"/>
    </source>
</evidence>
<dbReference type="SMART" id="SM00701">
    <property type="entry name" value="PGRP"/>
    <property type="match status" value="1"/>
</dbReference>
<dbReference type="InterPro" id="IPR015510">
    <property type="entry name" value="PGRP"/>
</dbReference>
<dbReference type="Proteomes" id="UP000837857">
    <property type="component" value="Chromosome 20"/>
</dbReference>
<feature type="domain" description="Peptidoglycan recognition protein family" evidence="7">
    <location>
        <begin position="46"/>
        <end position="189"/>
    </location>
</feature>
<dbReference type="PANTHER" id="PTHR11022:SF77">
    <property type="entry name" value="PEPTIDOGLYCAN-RECOGNITION PROTEIN LB"/>
    <property type="match status" value="1"/>
</dbReference>
<keyword evidence="5" id="KW-1015">Disulfide bond</keyword>
<dbReference type="EMBL" id="OW152832">
    <property type="protein sequence ID" value="CAH2052125.1"/>
    <property type="molecule type" value="Genomic_DNA"/>
</dbReference>
<dbReference type="Pfam" id="PF01510">
    <property type="entry name" value="Amidase_2"/>
    <property type="match status" value="1"/>
</dbReference>
<evidence type="ECO:0000259" key="6">
    <source>
        <dbReference type="SMART" id="SM00644"/>
    </source>
</evidence>
<dbReference type="Gene3D" id="3.40.80.10">
    <property type="entry name" value="Peptidoglycan recognition protein-like"/>
    <property type="match status" value="1"/>
</dbReference>
<evidence type="ECO:0008006" key="10">
    <source>
        <dbReference type="Google" id="ProtNLM"/>
    </source>
</evidence>
<dbReference type="InterPro" id="IPR017331">
    <property type="entry name" value="Peptidoglycan_recognition"/>
</dbReference>
<evidence type="ECO:0000256" key="2">
    <source>
        <dbReference type="ARBA" id="ARBA00022588"/>
    </source>
</evidence>
<feature type="non-terminal residue" evidence="8">
    <location>
        <position position="1"/>
    </location>
</feature>
<dbReference type="SMART" id="SM00644">
    <property type="entry name" value="Ami_2"/>
    <property type="match status" value="1"/>
</dbReference>
<dbReference type="InterPro" id="IPR006619">
    <property type="entry name" value="PGRP_domain_met/bac"/>
</dbReference>
<dbReference type="CDD" id="cd06583">
    <property type="entry name" value="PGRP"/>
    <property type="match status" value="1"/>
</dbReference>
<proteinExistence type="inferred from homology"/>
<dbReference type="PANTHER" id="PTHR11022">
    <property type="entry name" value="PEPTIDOGLYCAN RECOGNITION PROTEIN"/>
    <property type="match status" value="1"/>
</dbReference>
<sequence length="212" mass="23781">MMVVIVVPTAYIRTMGVEKLAVFLALFVVAHCYPRSFRNRCEVKTFQFVSREEWGARRPFATSNLSHPVPYVVIHHSYLPAACYTREACAGAMRSMQNFHQITQGWVDIGYNFAVGGDGAVYEGRGWNAIGAHAVGFNVKSIGIVLIGDWRAKLPPGNELETVKRLISTGVQLGYIRPDYKLLGHRQVTPTECPGEALYREISTWDRFSLDI</sequence>
<name>A0ABN8IAF9_9NEOP</name>
<evidence type="ECO:0000256" key="5">
    <source>
        <dbReference type="ARBA" id="ARBA00023157"/>
    </source>
</evidence>
<comment type="similarity">
    <text evidence="1">Belongs to the N-acetylmuramoyl-L-alanine amidase 2 family.</text>
</comment>
<protein>
    <recommendedName>
        <fullName evidence="10">Peptidoglycan-recognition protein</fullName>
    </recommendedName>
</protein>
<evidence type="ECO:0000256" key="4">
    <source>
        <dbReference type="ARBA" id="ARBA00022859"/>
    </source>
</evidence>
<evidence type="ECO:0000313" key="8">
    <source>
        <dbReference type="EMBL" id="CAH2052125.1"/>
    </source>
</evidence>
<keyword evidence="4" id="KW-0391">Immunity</keyword>
<keyword evidence="3" id="KW-0732">Signal</keyword>
<organism evidence="8 9">
    <name type="scientific">Iphiclides podalirius</name>
    <name type="common">scarce swallowtail</name>
    <dbReference type="NCBI Taxonomy" id="110791"/>
    <lineage>
        <taxon>Eukaryota</taxon>
        <taxon>Metazoa</taxon>
        <taxon>Ecdysozoa</taxon>
        <taxon>Arthropoda</taxon>
        <taxon>Hexapoda</taxon>
        <taxon>Insecta</taxon>
        <taxon>Pterygota</taxon>
        <taxon>Neoptera</taxon>
        <taxon>Endopterygota</taxon>
        <taxon>Lepidoptera</taxon>
        <taxon>Glossata</taxon>
        <taxon>Ditrysia</taxon>
        <taxon>Papilionoidea</taxon>
        <taxon>Papilionidae</taxon>
        <taxon>Papilioninae</taxon>
        <taxon>Iphiclides</taxon>
    </lineage>
</organism>
<evidence type="ECO:0000259" key="7">
    <source>
        <dbReference type="SMART" id="SM00701"/>
    </source>
</evidence>
<accession>A0ABN8IAF9</accession>
<reference evidence="8" key="1">
    <citation type="submission" date="2022-03" db="EMBL/GenBank/DDBJ databases">
        <authorList>
            <person name="Martin H S."/>
        </authorList>
    </citation>
    <scope>NUCLEOTIDE SEQUENCE</scope>
</reference>
<gene>
    <name evidence="8" type="ORF">IPOD504_LOCUS8086</name>
</gene>
<dbReference type="InterPro" id="IPR036505">
    <property type="entry name" value="Amidase/PGRP_sf"/>
</dbReference>
<keyword evidence="2" id="KW-0399">Innate immunity</keyword>
<evidence type="ECO:0000256" key="3">
    <source>
        <dbReference type="ARBA" id="ARBA00022729"/>
    </source>
</evidence>
<evidence type="ECO:0000256" key="1">
    <source>
        <dbReference type="ARBA" id="ARBA00007553"/>
    </source>
</evidence>
<feature type="domain" description="N-acetylmuramoyl-L-alanine amidase" evidence="6">
    <location>
        <begin position="58"/>
        <end position="195"/>
    </location>
</feature>
<dbReference type="PIRSF" id="PIRSF037945">
    <property type="entry name" value="PGRPs"/>
    <property type="match status" value="1"/>
</dbReference>
<keyword evidence="9" id="KW-1185">Reference proteome</keyword>
<dbReference type="InterPro" id="IPR002502">
    <property type="entry name" value="Amidase_domain"/>
</dbReference>